<name>A0A4Q4T581_9PEZI</name>
<evidence type="ECO:0000256" key="1">
    <source>
        <dbReference type="SAM" id="MobiDB-lite"/>
    </source>
</evidence>
<sequence>MPRRRMRETSFLDTLFFGTSSFSRTARRERYIVPVYYPGNPGRLESVTPGDEQPQKPKKVHFASPEPGDSDDTAEDSFTPADDSTGSDTTSGSEDAAELGSATPPPTDKKATAGNSAEAKMKKDKSGSKAKSKDKAQGKAKDQDRAKGKQQQQQEKEKDESKRKGDEGKKNKKKRKRKGRKVVLYIPDSDSSESSEENEESASSSGSDVQDEKPGDAAKEDDYSSSPFDFPEEHARSKEYFYRHVLRGMYPVQLRIEPDGEFWSADDCRVLATLEARQRALRWEHLQSEFHNATGRMVPLDLLKAKVESAEEL</sequence>
<feature type="compositionally biased region" description="Basic residues" evidence="1">
    <location>
        <begin position="170"/>
        <end position="181"/>
    </location>
</feature>
<gene>
    <name evidence="2" type="ORF">DL764_006287</name>
</gene>
<feature type="compositionally biased region" description="Basic and acidic residues" evidence="1">
    <location>
        <begin position="119"/>
        <end position="147"/>
    </location>
</feature>
<reference evidence="2 3" key="1">
    <citation type="submission" date="2018-06" db="EMBL/GenBank/DDBJ databases">
        <title>Complete Genomes of Monosporascus.</title>
        <authorList>
            <person name="Robinson A.J."/>
            <person name="Natvig D.O."/>
        </authorList>
    </citation>
    <scope>NUCLEOTIDE SEQUENCE [LARGE SCALE GENOMIC DNA]</scope>
    <source>
        <strain evidence="2 3">CBS 110550</strain>
    </source>
</reference>
<dbReference type="OrthoDB" id="5154006at2759"/>
<protein>
    <submittedName>
        <fullName evidence="2">Uncharacterized protein</fullName>
    </submittedName>
</protein>
<feature type="compositionally biased region" description="Basic and acidic residues" evidence="1">
    <location>
        <begin position="154"/>
        <end position="169"/>
    </location>
</feature>
<feature type="compositionally biased region" description="Low complexity" evidence="1">
    <location>
        <begin position="82"/>
        <end position="93"/>
    </location>
</feature>
<proteinExistence type="predicted"/>
<feature type="compositionally biased region" description="Acidic residues" evidence="1">
    <location>
        <begin position="190"/>
        <end position="200"/>
    </location>
</feature>
<dbReference type="Proteomes" id="UP000293360">
    <property type="component" value="Unassembled WGS sequence"/>
</dbReference>
<comment type="caution">
    <text evidence="2">The sequence shown here is derived from an EMBL/GenBank/DDBJ whole genome shotgun (WGS) entry which is preliminary data.</text>
</comment>
<evidence type="ECO:0000313" key="2">
    <source>
        <dbReference type="EMBL" id="RYP01164.1"/>
    </source>
</evidence>
<keyword evidence="3" id="KW-1185">Reference proteome</keyword>
<dbReference type="EMBL" id="QJNU01000367">
    <property type="protein sequence ID" value="RYP01164.1"/>
    <property type="molecule type" value="Genomic_DNA"/>
</dbReference>
<feature type="compositionally biased region" description="Basic and acidic residues" evidence="1">
    <location>
        <begin position="210"/>
        <end position="222"/>
    </location>
</feature>
<feature type="region of interest" description="Disordered" evidence="1">
    <location>
        <begin position="36"/>
        <end position="231"/>
    </location>
</feature>
<evidence type="ECO:0000313" key="3">
    <source>
        <dbReference type="Proteomes" id="UP000293360"/>
    </source>
</evidence>
<dbReference type="AlphaFoldDB" id="A0A4Q4T581"/>
<organism evidence="2 3">
    <name type="scientific">Monosporascus ibericus</name>
    <dbReference type="NCBI Taxonomy" id="155417"/>
    <lineage>
        <taxon>Eukaryota</taxon>
        <taxon>Fungi</taxon>
        <taxon>Dikarya</taxon>
        <taxon>Ascomycota</taxon>
        <taxon>Pezizomycotina</taxon>
        <taxon>Sordariomycetes</taxon>
        <taxon>Xylariomycetidae</taxon>
        <taxon>Xylariales</taxon>
        <taxon>Xylariales incertae sedis</taxon>
        <taxon>Monosporascus</taxon>
    </lineage>
</organism>
<accession>A0A4Q4T581</accession>